<dbReference type="Gramene" id="OPUNC01G34390.1">
    <property type="protein sequence ID" value="OPUNC01G34390.1"/>
    <property type="gene ID" value="OPUNC01G34390"/>
</dbReference>
<dbReference type="PROSITE" id="PS50843">
    <property type="entry name" value="EXPANSIN_CBD"/>
    <property type="match status" value="1"/>
</dbReference>
<accession>A0A0E0JQE4</accession>
<evidence type="ECO:0000313" key="8">
    <source>
        <dbReference type="EnsemblPlants" id="OPUNC01G34390.1"/>
    </source>
</evidence>
<proteinExistence type="inferred from homology"/>
<feature type="chain" id="PRO_5015214527" description="Expansin" evidence="6">
    <location>
        <begin position="24"/>
        <end position="147"/>
    </location>
</feature>
<evidence type="ECO:0000256" key="5">
    <source>
        <dbReference type="ARBA" id="ARBA00023136"/>
    </source>
</evidence>
<evidence type="ECO:0000256" key="6">
    <source>
        <dbReference type="RuleBase" id="RU365023"/>
    </source>
</evidence>
<keyword evidence="9" id="KW-1185">Reference proteome</keyword>
<dbReference type="AlphaFoldDB" id="A0A0E0JQE4"/>
<dbReference type="SUPFAM" id="SSF49590">
    <property type="entry name" value="PHL pollen allergen"/>
    <property type="match status" value="1"/>
</dbReference>
<dbReference type="InterPro" id="IPR007117">
    <property type="entry name" value="Expansin_CBD"/>
</dbReference>
<evidence type="ECO:0000256" key="2">
    <source>
        <dbReference type="ARBA" id="ARBA00022512"/>
    </source>
</evidence>
<evidence type="ECO:0000256" key="1">
    <source>
        <dbReference type="ARBA" id="ARBA00005392"/>
    </source>
</evidence>
<dbReference type="eggNOG" id="ENOG502QUZN">
    <property type="taxonomic scope" value="Eukaryota"/>
</dbReference>
<evidence type="ECO:0000313" key="9">
    <source>
        <dbReference type="Proteomes" id="UP000026962"/>
    </source>
</evidence>
<dbReference type="Pfam" id="PF01357">
    <property type="entry name" value="Expansin_C"/>
    <property type="match status" value="1"/>
</dbReference>
<name>A0A0E0JQE4_ORYPU</name>
<dbReference type="InterPro" id="IPR007118">
    <property type="entry name" value="Expan_Lol_pI"/>
</dbReference>
<dbReference type="PRINTS" id="PR01225">
    <property type="entry name" value="EXPANSNFAMLY"/>
</dbReference>
<dbReference type="Gene3D" id="2.60.40.760">
    <property type="entry name" value="Expansin, cellulose-binding-like domain"/>
    <property type="match status" value="1"/>
</dbReference>
<reference evidence="8" key="1">
    <citation type="submission" date="2015-04" db="UniProtKB">
        <authorList>
            <consortium name="EnsemblPlants"/>
        </authorList>
    </citation>
    <scope>IDENTIFICATION</scope>
</reference>
<feature type="signal peptide" evidence="6">
    <location>
        <begin position="1"/>
        <end position="23"/>
    </location>
</feature>
<keyword evidence="2 6" id="KW-0134">Cell wall</keyword>
<dbReference type="InterPro" id="IPR036749">
    <property type="entry name" value="Expansin_CBD_sf"/>
</dbReference>
<protein>
    <recommendedName>
        <fullName evidence="6">Expansin</fullName>
    </recommendedName>
</protein>
<comment type="subcellular location">
    <subcellularLocation>
        <location evidence="6">Secreted</location>
        <location evidence="6">Cell wall</location>
    </subcellularLocation>
    <subcellularLocation>
        <location evidence="6">Membrane</location>
        <topology evidence="6">Peripheral membrane protein</topology>
    </subcellularLocation>
</comment>
<dbReference type="PRINTS" id="PR01226">
    <property type="entry name" value="EXPANSIN"/>
</dbReference>
<reference evidence="8" key="2">
    <citation type="submission" date="2018-05" db="EMBL/GenBank/DDBJ databases">
        <title>OpunRS2 (Oryza punctata Reference Sequence Version 2).</title>
        <authorList>
            <person name="Zhang J."/>
            <person name="Kudrna D."/>
            <person name="Lee S."/>
            <person name="Talag J."/>
            <person name="Welchert J."/>
            <person name="Wing R.A."/>
        </authorList>
    </citation>
    <scope>NUCLEOTIDE SEQUENCE [LARGE SCALE GENOMIC DNA]</scope>
</reference>
<dbReference type="GO" id="GO:0009664">
    <property type="term" value="P:plant-type cell wall organization"/>
    <property type="evidence" value="ECO:0007669"/>
    <property type="project" value="InterPro"/>
</dbReference>
<keyword evidence="4 6" id="KW-0732">Signal</keyword>
<keyword evidence="3 6" id="KW-0964">Secreted</keyword>
<dbReference type="Proteomes" id="UP000026962">
    <property type="component" value="Chromosome 1"/>
</dbReference>
<organism evidence="8">
    <name type="scientific">Oryza punctata</name>
    <name type="common">Red rice</name>
    <dbReference type="NCBI Taxonomy" id="4537"/>
    <lineage>
        <taxon>Eukaryota</taxon>
        <taxon>Viridiplantae</taxon>
        <taxon>Streptophyta</taxon>
        <taxon>Embryophyta</taxon>
        <taxon>Tracheophyta</taxon>
        <taxon>Spermatophyta</taxon>
        <taxon>Magnoliopsida</taxon>
        <taxon>Liliopsida</taxon>
        <taxon>Poales</taxon>
        <taxon>Poaceae</taxon>
        <taxon>BOP clade</taxon>
        <taxon>Oryzoideae</taxon>
        <taxon>Oryzeae</taxon>
        <taxon>Oryzinae</taxon>
        <taxon>Oryza</taxon>
    </lineage>
</organism>
<dbReference type="HOGENOM" id="CLU_027462_0_1_1"/>
<dbReference type="OMA" id="VEIEEWK"/>
<keyword evidence="6" id="KW-0961">Cell wall biogenesis/degradation</keyword>
<dbReference type="GO" id="GO:0005576">
    <property type="term" value="C:extracellular region"/>
    <property type="evidence" value="ECO:0007669"/>
    <property type="project" value="InterPro"/>
</dbReference>
<keyword evidence="5" id="KW-0472">Membrane</keyword>
<evidence type="ECO:0000256" key="3">
    <source>
        <dbReference type="ARBA" id="ARBA00022525"/>
    </source>
</evidence>
<sequence>MASRSALLLLFSAFCFLARRAAADYGSWQSAHATFYGGGDASGTMGTVPCVKKGGIRFTINGHSYFNLVLVTNVAGPGDVQSVSIKGSSTGWQPMSRNWGQNWQSNSYLDGQSLSFQVAVSDGRTVTSNNVVPAGWQFGQTFEGGQF</sequence>
<evidence type="ECO:0000256" key="4">
    <source>
        <dbReference type="ARBA" id="ARBA00022729"/>
    </source>
</evidence>
<feature type="domain" description="Expansin-like CBD" evidence="7">
    <location>
        <begin position="65"/>
        <end position="144"/>
    </location>
</feature>
<evidence type="ECO:0000259" key="7">
    <source>
        <dbReference type="PROSITE" id="PS50843"/>
    </source>
</evidence>
<dbReference type="EnsemblPlants" id="OPUNC01G34390.1">
    <property type="protein sequence ID" value="OPUNC01G34390.1"/>
    <property type="gene ID" value="OPUNC01G34390"/>
</dbReference>
<dbReference type="GO" id="GO:0016020">
    <property type="term" value="C:membrane"/>
    <property type="evidence" value="ECO:0007669"/>
    <property type="project" value="UniProtKB-SubCell"/>
</dbReference>
<dbReference type="STRING" id="4537.A0A0E0JQE4"/>
<dbReference type="FunFam" id="2.60.40.760:FF:000001">
    <property type="entry name" value="Expansin"/>
    <property type="match status" value="1"/>
</dbReference>
<comment type="similarity">
    <text evidence="1 6">Belongs to the expansin family. Expansin A subfamily.</text>
</comment>
<dbReference type="PANTHER" id="PTHR31867">
    <property type="entry name" value="EXPANSIN-A15"/>
    <property type="match status" value="1"/>
</dbReference>
<dbReference type="InterPro" id="IPR002963">
    <property type="entry name" value="Expansin"/>
</dbReference>
<comment type="function">
    <text evidence="6">Causes loosening and extension of plant cell walls by disrupting non-covalent bonding between cellulose microfibrils and matrix glucans. No enzymatic activity has been found.</text>
</comment>